<dbReference type="EMBL" id="BOOA01000028">
    <property type="protein sequence ID" value="GIH25389.1"/>
    <property type="molecule type" value="Genomic_DNA"/>
</dbReference>
<organism evidence="3 4">
    <name type="scientific">Acrocarpospora phusangensis</name>
    <dbReference type="NCBI Taxonomy" id="1070424"/>
    <lineage>
        <taxon>Bacteria</taxon>
        <taxon>Bacillati</taxon>
        <taxon>Actinomycetota</taxon>
        <taxon>Actinomycetes</taxon>
        <taxon>Streptosporangiales</taxon>
        <taxon>Streptosporangiaceae</taxon>
        <taxon>Acrocarpospora</taxon>
    </lineage>
</organism>
<feature type="region of interest" description="Disordered" evidence="1">
    <location>
        <begin position="244"/>
        <end position="272"/>
    </location>
</feature>
<dbReference type="InterPro" id="IPR011048">
    <property type="entry name" value="Haem_d1_sf"/>
</dbReference>
<gene>
    <name evidence="3" type="ORF">Aph01nite_36990</name>
</gene>
<dbReference type="RefSeq" id="WP_204042108.1">
    <property type="nucleotide sequence ID" value="NZ_BOOA01000028.1"/>
</dbReference>
<keyword evidence="2" id="KW-1133">Transmembrane helix</keyword>
<evidence type="ECO:0000313" key="3">
    <source>
        <dbReference type="EMBL" id="GIH25389.1"/>
    </source>
</evidence>
<accession>A0A919QCV6</accession>
<evidence type="ECO:0000256" key="2">
    <source>
        <dbReference type="SAM" id="Phobius"/>
    </source>
</evidence>
<evidence type="ECO:0000256" key="1">
    <source>
        <dbReference type="SAM" id="MobiDB-lite"/>
    </source>
</evidence>
<evidence type="ECO:0000313" key="4">
    <source>
        <dbReference type="Proteomes" id="UP000640052"/>
    </source>
</evidence>
<sequence length="413" mass="44941">MNEETLLRETLRHWSEQTRVPADLADRVLDSRRRRRLPALAVTAVTVAAVLVAGMFVLPGAFRERPAPAADATVTATVSPPPPDVQTDTENDPPRTLIAAGQVAVSAYSTLSWVPTGRGTETVRWHWSLYNPVSGQYEPTDWSWVDVAPGLRFAAVIEGDLPARRVGVFDMNTRQVVRWIGVEQGAGAAYWSPDGTRILITTYSGPPDELRWLNEERTMSRGASASRTGFAIADASTGQVAFRSFKGGGRRPGFPPNADNADNADGPSGRRDFRWSEDGTLIWEPQVLAPAQAFYDLEGNSRPAPPDRMEGSQLAGVSPNRRLIADRGRPPGPETTVKDLTTGEIVGTQKMLQLIAWADDGHLIALGCAGACENEFSSALMLVSVDGRKVVQLSSYRSNTNDPDVWDPLLTIR</sequence>
<keyword evidence="2" id="KW-0472">Membrane</keyword>
<protein>
    <submittedName>
        <fullName evidence="3">Uncharacterized protein</fullName>
    </submittedName>
</protein>
<keyword evidence="2" id="KW-0812">Transmembrane</keyword>
<keyword evidence="4" id="KW-1185">Reference proteome</keyword>
<dbReference type="Proteomes" id="UP000640052">
    <property type="component" value="Unassembled WGS sequence"/>
</dbReference>
<name>A0A919QCV6_9ACTN</name>
<proteinExistence type="predicted"/>
<dbReference type="AlphaFoldDB" id="A0A919QCV6"/>
<dbReference type="SUPFAM" id="SSF51004">
    <property type="entry name" value="C-terminal (heme d1) domain of cytochrome cd1-nitrite reductase"/>
    <property type="match status" value="1"/>
</dbReference>
<feature type="transmembrane region" description="Helical" evidence="2">
    <location>
        <begin position="37"/>
        <end position="58"/>
    </location>
</feature>
<reference evidence="3" key="1">
    <citation type="submission" date="2021-01" db="EMBL/GenBank/DDBJ databases">
        <title>Whole genome shotgun sequence of Acrocarpospora phusangensis NBRC 108782.</title>
        <authorList>
            <person name="Komaki H."/>
            <person name="Tamura T."/>
        </authorList>
    </citation>
    <scope>NUCLEOTIDE SEQUENCE</scope>
    <source>
        <strain evidence="3">NBRC 108782</strain>
    </source>
</reference>
<feature type="region of interest" description="Disordered" evidence="1">
    <location>
        <begin position="72"/>
        <end position="94"/>
    </location>
</feature>
<comment type="caution">
    <text evidence="3">The sequence shown here is derived from an EMBL/GenBank/DDBJ whole genome shotgun (WGS) entry which is preliminary data.</text>
</comment>